<comment type="subcellular location">
    <subcellularLocation>
        <location evidence="10">Cell membrane</location>
        <topology evidence="10">Peripheral membrane protein</topology>
        <orientation evidence="10">Cytoplasmic side</orientation>
    </subcellularLocation>
</comment>
<keyword evidence="2 10" id="KW-0132">Cell division</keyword>
<keyword evidence="8 10" id="KW-0131">Cell cycle</keyword>
<accession>A0ABU0FKX0</accession>
<comment type="catalytic activity">
    <reaction evidence="10">
        <text>di-trans,octa-cis-undecaprenyl diphospho-N-acetyl-alpha-D-muramoyl-L-alanyl-D-glutamyl-meso-2,6-diaminopimeloyl-D-alanyl-D-alanine + UDP-N-acetyl-alpha-D-glucosamine = di-trans,octa-cis-undecaprenyl diphospho-[N-acetyl-alpha-D-glucosaminyl-(1-&gt;4)]-N-acetyl-alpha-D-muramoyl-L-alanyl-D-glutamyl-meso-2,6-diaminopimeloyl-D-alanyl-D-alanine + UDP + H(+)</text>
        <dbReference type="Rhea" id="RHEA:31227"/>
        <dbReference type="ChEBI" id="CHEBI:15378"/>
        <dbReference type="ChEBI" id="CHEBI:57705"/>
        <dbReference type="ChEBI" id="CHEBI:58223"/>
        <dbReference type="ChEBI" id="CHEBI:61387"/>
        <dbReference type="ChEBI" id="CHEBI:61388"/>
        <dbReference type="EC" id="2.4.1.227"/>
    </reaction>
</comment>
<dbReference type="NCBIfam" id="TIGR01133">
    <property type="entry name" value="murG"/>
    <property type="match status" value="1"/>
</dbReference>
<evidence type="ECO:0000256" key="10">
    <source>
        <dbReference type="HAMAP-Rule" id="MF_00033"/>
    </source>
</evidence>
<protein>
    <recommendedName>
        <fullName evidence="10">UDP-N-acetylglucosamine--N-acetylmuramyl-(pentapeptide) pyrophosphoryl-undecaprenol N-acetylglucosamine transferase</fullName>
        <ecNumber evidence="10">2.4.1.227</ecNumber>
    </recommendedName>
    <alternativeName>
        <fullName evidence="10">Undecaprenyl-PP-MurNAc-pentapeptide-UDPGlcNAc GlcNAc transferase</fullName>
    </alternativeName>
</protein>
<feature type="binding site" evidence="10">
    <location>
        <position position="124"/>
    </location>
    <ligand>
        <name>UDP-N-acetyl-alpha-D-glucosamine</name>
        <dbReference type="ChEBI" id="CHEBI:57705"/>
    </ligand>
</feature>
<dbReference type="CDD" id="cd03785">
    <property type="entry name" value="GT28_MurG"/>
    <property type="match status" value="1"/>
</dbReference>
<comment type="similarity">
    <text evidence="10">Belongs to the glycosyltransferase 28 family. MurG subfamily.</text>
</comment>
<comment type="pathway">
    <text evidence="10">Cell wall biogenesis; peptidoglycan biosynthesis.</text>
</comment>
<evidence type="ECO:0000256" key="4">
    <source>
        <dbReference type="ARBA" id="ARBA00022679"/>
    </source>
</evidence>
<keyword evidence="1 10" id="KW-1003">Cell membrane</keyword>
<evidence type="ECO:0000256" key="3">
    <source>
        <dbReference type="ARBA" id="ARBA00022676"/>
    </source>
</evidence>
<keyword evidence="3 10" id="KW-0328">Glycosyltransferase</keyword>
<evidence type="ECO:0000256" key="9">
    <source>
        <dbReference type="ARBA" id="ARBA00023316"/>
    </source>
</evidence>
<proteinExistence type="inferred from homology"/>
<evidence type="ECO:0000256" key="8">
    <source>
        <dbReference type="ARBA" id="ARBA00023306"/>
    </source>
</evidence>
<feature type="domain" description="Glycosyl transferase family 28 C-terminal" evidence="12">
    <location>
        <begin position="187"/>
        <end position="353"/>
    </location>
</feature>
<evidence type="ECO:0000256" key="7">
    <source>
        <dbReference type="ARBA" id="ARBA00023136"/>
    </source>
</evidence>
<dbReference type="HAMAP" id="MF_00033">
    <property type="entry name" value="MurG"/>
    <property type="match status" value="1"/>
</dbReference>
<dbReference type="Pfam" id="PF03033">
    <property type="entry name" value="Glyco_transf_28"/>
    <property type="match status" value="1"/>
</dbReference>
<evidence type="ECO:0000313" key="13">
    <source>
        <dbReference type="EMBL" id="MDQ0395259.1"/>
    </source>
</evidence>
<keyword evidence="7 10" id="KW-0472">Membrane</keyword>
<evidence type="ECO:0000259" key="12">
    <source>
        <dbReference type="Pfam" id="PF04101"/>
    </source>
</evidence>
<comment type="caution">
    <text evidence="13">The sequence shown here is derived from an EMBL/GenBank/DDBJ whole genome shotgun (WGS) entry which is preliminary data.</text>
</comment>
<evidence type="ECO:0000259" key="11">
    <source>
        <dbReference type="Pfam" id="PF03033"/>
    </source>
</evidence>
<feature type="binding site" evidence="10">
    <location>
        <position position="294"/>
    </location>
    <ligand>
        <name>UDP-N-acetyl-alpha-D-glucosamine</name>
        <dbReference type="ChEBI" id="CHEBI:57705"/>
    </ligand>
</feature>
<dbReference type="RefSeq" id="WP_307433781.1">
    <property type="nucleotide sequence ID" value="NZ_JAUSVK010000001.1"/>
</dbReference>
<dbReference type="PANTHER" id="PTHR21015:SF22">
    <property type="entry name" value="GLYCOSYLTRANSFERASE"/>
    <property type="match status" value="1"/>
</dbReference>
<evidence type="ECO:0000256" key="1">
    <source>
        <dbReference type="ARBA" id="ARBA00022475"/>
    </source>
</evidence>
<dbReference type="GO" id="GO:0016757">
    <property type="term" value="F:glycosyltransferase activity"/>
    <property type="evidence" value="ECO:0007669"/>
    <property type="project" value="UniProtKB-KW"/>
</dbReference>
<dbReference type="Pfam" id="PF04101">
    <property type="entry name" value="Glyco_tran_28_C"/>
    <property type="match status" value="1"/>
</dbReference>
<sequence>MSGKVILLCAGGTGGHLFPAEALAGALAPRGYVIDLATDERGVPYTGNFPARQIHAIPSETVRSRSPSAMANTLWKLGSGTFSAWRMLGRVRPAVVVGFGGYPTVPPLVAAGWRGIPTLIHEQNAVMGRANRMLASRVTRIATGFPEVAMVEASARPKLVHTGNPVRPAVLEAARVPFPAGTERLRLLVFGGSQGARVMSEIVPAAIGLLEPALRGKLDIVQQAREEDLDRVRATYAGLGVRAEVAPFFTDLPARMAAAHLVIARGGASTVAELTVIGRPSILVPLPGALDQDQAANARSVAAVGGARVVMQAAFTPDALAADLAALFADPAGLAAMAQNARRTGFPDAAERLAECVVRLAAV</sequence>
<dbReference type="InterPro" id="IPR004276">
    <property type="entry name" value="GlycoTrans_28_N"/>
</dbReference>
<keyword evidence="6 10" id="KW-0573">Peptidoglycan synthesis</keyword>
<keyword evidence="9 10" id="KW-0961">Cell wall biogenesis/degradation</keyword>
<dbReference type="InterPro" id="IPR006009">
    <property type="entry name" value="GlcNAc_MurG"/>
</dbReference>
<keyword evidence="14" id="KW-1185">Reference proteome</keyword>
<evidence type="ECO:0000256" key="5">
    <source>
        <dbReference type="ARBA" id="ARBA00022960"/>
    </source>
</evidence>
<feature type="domain" description="Glycosyltransferase family 28 N-terminal" evidence="11">
    <location>
        <begin position="6"/>
        <end position="142"/>
    </location>
</feature>
<dbReference type="EMBL" id="JAUSVK010000001">
    <property type="protein sequence ID" value="MDQ0395259.1"/>
    <property type="molecule type" value="Genomic_DNA"/>
</dbReference>
<evidence type="ECO:0000256" key="2">
    <source>
        <dbReference type="ARBA" id="ARBA00022618"/>
    </source>
</evidence>
<organism evidence="13 14">
    <name type="scientific">Labrys monachus</name>
    <dbReference type="NCBI Taxonomy" id="217067"/>
    <lineage>
        <taxon>Bacteria</taxon>
        <taxon>Pseudomonadati</taxon>
        <taxon>Pseudomonadota</taxon>
        <taxon>Alphaproteobacteria</taxon>
        <taxon>Hyphomicrobiales</taxon>
        <taxon>Xanthobacteraceae</taxon>
        <taxon>Labrys</taxon>
    </lineage>
</organism>
<keyword evidence="5 10" id="KW-0133">Cell shape</keyword>
<dbReference type="Proteomes" id="UP001237448">
    <property type="component" value="Unassembled WGS sequence"/>
</dbReference>
<evidence type="ECO:0000313" key="14">
    <source>
        <dbReference type="Proteomes" id="UP001237448"/>
    </source>
</evidence>
<dbReference type="EC" id="2.4.1.227" evidence="10"/>
<dbReference type="Gene3D" id="3.40.50.2000">
    <property type="entry name" value="Glycogen Phosphorylase B"/>
    <property type="match status" value="2"/>
</dbReference>
<keyword evidence="4 10" id="KW-0808">Transferase</keyword>
<dbReference type="InterPro" id="IPR007235">
    <property type="entry name" value="Glyco_trans_28_C"/>
</dbReference>
<dbReference type="PANTHER" id="PTHR21015">
    <property type="entry name" value="UDP-N-ACETYLGLUCOSAMINE--N-ACETYLMURAMYL-(PENTAPEPTIDE) PYROPHOSPHORYL-UNDECAPRENOL N-ACETYLGLUCOSAMINE TRANSFERASE 1"/>
    <property type="match status" value="1"/>
</dbReference>
<feature type="binding site" evidence="10">
    <location>
        <begin position="13"/>
        <end position="15"/>
    </location>
    <ligand>
        <name>UDP-N-acetyl-alpha-D-glucosamine</name>
        <dbReference type="ChEBI" id="CHEBI:57705"/>
    </ligand>
</feature>
<feature type="binding site" evidence="10">
    <location>
        <position position="167"/>
    </location>
    <ligand>
        <name>UDP-N-acetyl-alpha-D-glucosamine</name>
        <dbReference type="ChEBI" id="CHEBI:57705"/>
    </ligand>
</feature>
<dbReference type="SUPFAM" id="SSF53756">
    <property type="entry name" value="UDP-Glycosyltransferase/glycogen phosphorylase"/>
    <property type="match status" value="1"/>
</dbReference>
<evidence type="ECO:0000256" key="6">
    <source>
        <dbReference type="ARBA" id="ARBA00022984"/>
    </source>
</evidence>
<comment type="function">
    <text evidence="10">Cell wall formation. Catalyzes the transfer of a GlcNAc subunit on undecaprenyl-pyrophosphoryl-MurNAc-pentapeptide (lipid intermediate I) to form undecaprenyl-pyrophosphoryl-MurNAc-(pentapeptide)GlcNAc (lipid intermediate II).</text>
</comment>
<feature type="binding site" evidence="10">
    <location>
        <position position="193"/>
    </location>
    <ligand>
        <name>UDP-N-acetyl-alpha-D-glucosamine</name>
        <dbReference type="ChEBI" id="CHEBI:57705"/>
    </ligand>
</feature>
<reference evidence="13 14" key="1">
    <citation type="submission" date="2023-07" db="EMBL/GenBank/DDBJ databases">
        <title>Genomic Encyclopedia of Type Strains, Phase IV (KMG-IV): sequencing the most valuable type-strain genomes for metagenomic binning, comparative biology and taxonomic classification.</title>
        <authorList>
            <person name="Goeker M."/>
        </authorList>
    </citation>
    <scope>NUCLEOTIDE SEQUENCE [LARGE SCALE GENOMIC DNA]</scope>
    <source>
        <strain evidence="13 14">DSM 5896</strain>
    </source>
</reference>
<name>A0ABU0FKX0_9HYPH</name>
<comment type="caution">
    <text evidence="10">Lacks conserved residue(s) required for the propagation of feature annotation.</text>
</comment>
<gene>
    <name evidence="10" type="primary">murG</name>
    <name evidence="13" type="ORF">J3R73_005051</name>
</gene>